<dbReference type="Proteomes" id="UP000199214">
    <property type="component" value="Unassembled WGS sequence"/>
</dbReference>
<dbReference type="SUPFAM" id="SSF53448">
    <property type="entry name" value="Nucleotide-diphospho-sugar transferases"/>
    <property type="match status" value="1"/>
</dbReference>
<evidence type="ECO:0000313" key="3">
    <source>
        <dbReference type="Proteomes" id="UP000199214"/>
    </source>
</evidence>
<dbReference type="GO" id="GO:0016758">
    <property type="term" value="F:hexosyltransferase activity"/>
    <property type="evidence" value="ECO:0007669"/>
    <property type="project" value="UniProtKB-ARBA"/>
</dbReference>
<protein>
    <submittedName>
        <fullName evidence="2">Glycosyl transferase family 2</fullName>
    </submittedName>
</protein>
<keyword evidence="2" id="KW-0808">Transferase</keyword>
<dbReference type="RefSeq" id="WP_143051901.1">
    <property type="nucleotide sequence ID" value="NZ_FNZZ01000008.1"/>
</dbReference>
<dbReference type="STRING" id="1855283.SAMN05216382_3126"/>
<name>A0A1H7UZ57_9SPHN</name>
<dbReference type="CDD" id="cd04196">
    <property type="entry name" value="GT_2_like_d"/>
    <property type="match status" value="1"/>
</dbReference>
<dbReference type="EMBL" id="FNZZ01000008">
    <property type="protein sequence ID" value="SEM02144.1"/>
    <property type="molecule type" value="Genomic_DNA"/>
</dbReference>
<accession>A0A1H7UZ57</accession>
<keyword evidence="3" id="KW-1185">Reference proteome</keyword>
<evidence type="ECO:0000313" key="2">
    <source>
        <dbReference type="EMBL" id="SEM02144.1"/>
    </source>
</evidence>
<evidence type="ECO:0000259" key="1">
    <source>
        <dbReference type="Pfam" id="PF00535"/>
    </source>
</evidence>
<dbReference type="Gene3D" id="3.90.550.10">
    <property type="entry name" value="Spore Coat Polysaccharide Biosynthesis Protein SpsA, Chain A"/>
    <property type="match status" value="1"/>
</dbReference>
<dbReference type="Pfam" id="PF00535">
    <property type="entry name" value="Glycos_transf_2"/>
    <property type="match status" value="1"/>
</dbReference>
<proteinExistence type="predicted"/>
<dbReference type="AlphaFoldDB" id="A0A1H7UZ57"/>
<gene>
    <name evidence="2" type="ORF">SAMN05216382_3126</name>
</gene>
<dbReference type="OrthoDB" id="9813349at2"/>
<dbReference type="PANTHER" id="PTHR22916:SF3">
    <property type="entry name" value="UDP-GLCNAC:BETAGAL BETA-1,3-N-ACETYLGLUCOSAMINYLTRANSFERASE-LIKE PROTEIN 1"/>
    <property type="match status" value="1"/>
</dbReference>
<sequence length="343" mass="38305">MQQLHDLPSVSVAMATYNGARFLGEQLASITAQTLRPAELVVSDDGSSDDTLTIIRAFAAQVSFPVRILDKTERLGFSDNFLFAAEHCTSPLIAFVDQDDVWTLDKLEVGARRLLADDSLMSLHQLMMTDGDLVPTELWNQGIVADRVWQPLELDPWAGWGNTMLFRRELVTLVPRVQRPRHPEANRPLSHDTWLYIVAAAIGRVSHIAQPLILYRQHGGNACGMVTPGLRARWRTATTVPLGSYHERVIFFGHLAALFDEMARTNQGELGSRAEAAAVRYRERRDRFALRAGLHGGDTLVERLRAWVRLQQLRGGDDIAPRTRLFSAAKDFALGVTGWGHHA</sequence>
<organism evidence="2 3">
    <name type="scientific">Sphingomonas palmae</name>
    <dbReference type="NCBI Taxonomy" id="1855283"/>
    <lineage>
        <taxon>Bacteria</taxon>
        <taxon>Pseudomonadati</taxon>
        <taxon>Pseudomonadota</taxon>
        <taxon>Alphaproteobacteria</taxon>
        <taxon>Sphingomonadales</taxon>
        <taxon>Sphingomonadaceae</taxon>
        <taxon>Sphingomonas</taxon>
    </lineage>
</organism>
<dbReference type="PANTHER" id="PTHR22916">
    <property type="entry name" value="GLYCOSYLTRANSFERASE"/>
    <property type="match status" value="1"/>
</dbReference>
<reference evidence="3" key="1">
    <citation type="submission" date="2016-10" db="EMBL/GenBank/DDBJ databases">
        <authorList>
            <person name="Varghese N."/>
            <person name="Submissions S."/>
        </authorList>
    </citation>
    <scope>NUCLEOTIDE SEQUENCE [LARGE SCALE GENOMIC DNA]</scope>
    <source>
        <strain evidence="3">JS21-1</strain>
    </source>
</reference>
<dbReference type="InterPro" id="IPR029044">
    <property type="entry name" value="Nucleotide-diphossugar_trans"/>
</dbReference>
<dbReference type="InterPro" id="IPR001173">
    <property type="entry name" value="Glyco_trans_2-like"/>
</dbReference>
<feature type="domain" description="Glycosyltransferase 2-like" evidence="1">
    <location>
        <begin position="11"/>
        <end position="137"/>
    </location>
</feature>